<evidence type="ECO:0000313" key="1">
    <source>
        <dbReference type="EMBL" id="CAG8708526.1"/>
    </source>
</evidence>
<accession>A0ACA9PIU7</accession>
<dbReference type="Proteomes" id="UP000789366">
    <property type="component" value="Unassembled WGS sequence"/>
</dbReference>
<name>A0ACA9PIU7_9GLOM</name>
<keyword evidence="2" id="KW-1185">Reference proteome</keyword>
<feature type="non-terminal residue" evidence="1">
    <location>
        <position position="1"/>
    </location>
</feature>
<reference evidence="1" key="1">
    <citation type="submission" date="2021-06" db="EMBL/GenBank/DDBJ databases">
        <authorList>
            <person name="Kallberg Y."/>
            <person name="Tangrot J."/>
            <person name="Rosling A."/>
        </authorList>
    </citation>
    <scope>NUCLEOTIDE SEQUENCE</scope>
    <source>
        <strain evidence="1">28 12/20/2015</strain>
    </source>
</reference>
<protein>
    <submittedName>
        <fullName evidence="1">7457_t:CDS:1</fullName>
    </submittedName>
</protein>
<dbReference type="EMBL" id="CAJVPW010025387">
    <property type="protein sequence ID" value="CAG8708526.1"/>
    <property type="molecule type" value="Genomic_DNA"/>
</dbReference>
<proteinExistence type="predicted"/>
<sequence>GYKKILEIEQRIKNNRENPWQKMIKNIAMIEFTSDQGYLIDFKRQILQNLESFEIDDMKSEHLNEQYYLIVDDPITCPFSGSLSAHVVDWLKKNVNNAEYSLFECDKEESWLKEFIDTLDESYTESSQQAIKESKSSSNSSTCSSCNSRQSSTSVANYNENTLNMVSSIYEELTFVNLSAKNFNLDNNYSSRSNGIHPDDKFICKDIVHQFGMEVDVLEVSKSKSSSDKKERD</sequence>
<gene>
    <name evidence="1" type="ORF">SPELUC_LOCUS11673</name>
</gene>
<organism evidence="1 2">
    <name type="scientific">Cetraspora pellucida</name>
    <dbReference type="NCBI Taxonomy" id="1433469"/>
    <lineage>
        <taxon>Eukaryota</taxon>
        <taxon>Fungi</taxon>
        <taxon>Fungi incertae sedis</taxon>
        <taxon>Mucoromycota</taxon>
        <taxon>Glomeromycotina</taxon>
        <taxon>Glomeromycetes</taxon>
        <taxon>Diversisporales</taxon>
        <taxon>Gigasporaceae</taxon>
        <taxon>Cetraspora</taxon>
    </lineage>
</organism>
<evidence type="ECO:0000313" key="2">
    <source>
        <dbReference type="Proteomes" id="UP000789366"/>
    </source>
</evidence>
<comment type="caution">
    <text evidence="1">The sequence shown here is derived from an EMBL/GenBank/DDBJ whole genome shotgun (WGS) entry which is preliminary data.</text>
</comment>